<keyword evidence="2" id="KW-0964">Secreted</keyword>
<evidence type="ECO:0000313" key="7">
    <source>
        <dbReference type="RefSeq" id="XP_017778277.1"/>
    </source>
</evidence>
<feature type="domain" description="Kazal-like" evidence="5">
    <location>
        <begin position="15"/>
        <end position="64"/>
    </location>
</feature>
<keyword evidence="6" id="KW-1185">Reference proteome</keyword>
<evidence type="ECO:0000259" key="5">
    <source>
        <dbReference type="PROSITE" id="PS51465"/>
    </source>
</evidence>
<feature type="signal peptide" evidence="4">
    <location>
        <begin position="1"/>
        <end position="17"/>
    </location>
</feature>
<proteinExistence type="predicted"/>
<dbReference type="PANTHER" id="PTHR21179">
    <property type="entry name" value="SERINE-TYPE ENDOPEPTIDASE INHIBITOR"/>
    <property type="match status" value="1"/>
</dbReference>
<sequence>MKIIIFAFAAVLGLAVADDVCPCTFEYVPVCGSNGRTYANPCILRCAQKTDDVLQFFYPGNCGTPNFDCPCTKELNPVCGTNGFTYANPCLFRCAKKTFESIEIVYSGECGNPRETRNLDCPCTKEYDPVCATNGVTYANPCLFRCAKKTFDSIEIAHYGKC</sequence>
<gene>
    <name evidence="7" type="primary">LOC108563943</name>
</gene>
<reference evidence="7" key="1">
    <citation type="submission" date="2025-08" db="UniProtKB">
        <authorList>
            <consortium name="RefSeq"/>
        </authorList>
    </citation>
    <scope>IDENTIFICATION</scope>
    <source>
        <tissue evidence="7">Whole Larva</tissue>
    </source>
</reference>
<dbReference type="Pfam" id="PF07648">
    <property type="entry name" value="Kazal_2"/>
    <property type="match status" value="1"/>
</dbReference>
<evidence type="ECO:0000256" key="3">
    <source>
        <dbReference type="ARBA" id="ARBA00023157"/>
    </source>
</evidence>
<dbReference type="Pfam" id="PF00050">
    <property type="entry name" value="Kazal_1"/>
    <property type="match status" value="2"/>
</dbReference>
<dbReference type="InterPro" id="IPR002350">
    <property type="entry name" value="Kazal_dom"/>
</dbReference>
<keyword evidence="3" id="KW-1015">Disulfide bond</keyword>
<dbReference type="SMART" id="SM00280">
    <property type="entry name" value="KAZAL"/>
    <property type="match status" value="3"/>
</dbReference>
<dbReference type="Gene3D" id="3.30.60.30">
    <property type="match status" value="3"/>
</dbReference>
<protein>
    <submittedName>
        <fullName evidence="7">Four-domain proteases inhibitor-like</fullName>
    </submittedName>
</protein>
<comment type="subcellular location">
    <subcellularLocation>
        <location evidence="1">Secreted</location>
    </subcellularLocation>
</comment>
<evidence type="ECO:0000256" key="2">
    <source>
        <dbReference type="ARBA" id="ARBA00022525"/>
    </source>
</evidence>
<dbReference type="RefSeq" id="XP_017778277.1">
    <property type="nucleotide sequence ID" value="XM_017922788.1"/>
</dbReference>
<keyword evidence="4" id="KW-0732">Signal</keyword>
<accession>A0ABM1MUM7</accession>
<dbReference type="CDD" id="cd00104">
    <property type="entry name" value="KAZAL_FS"/>
    <property type="match status" value="3"/>
</dbReference>
<evidence type="ECO:0000313" key="6">
    <source>
        <dbReference type="Proteomes" id="UP000695000"/>
    </source>
</evidence>
<evidence type="ECO:0000256" key="4">
    <source>
        <dbReference type="SAM" id="SignalP"/>
    </source>
</evidence>
<dbReference type="PANTHER" id="PTHR21179:SF0">
    <property type="entry name" value="SERINE PROTEASE INHIBITOR KAZAL-TYPE 4"/>
    <property type="match status" value="1"/>
</dbReference>
<dbReference type="PROSITE" id="PS51465">
    <property type="entry name" value="KAZAL_2"/>
    <property type="match status" value="3"/>
</dbReference>
<dbReference type="GeneID" id="108563943"/>
<organism evidence="6 7">
    <name type="scientific">Nicrophorus vespilloides</name>
    <name type="common">Boreal carrion beetle</name>
    <dbReference type="NCBI Taxonomy" id="110193"/>
    <lineage>
        <taxon>Eukaryota</taxon>
        <taxon>Metazoa</taxon>
        <taxon>Ecdysozoa</taxon>
        <taxon>Arthropoda</taxon>
        <taxon>Hexapoda</taxon>
        <taxon>Insecta</taxon>
        <taxon>Pterygota</taxon>
        <taxon>Neoptera</taxon>
        <taxon>Endopterygota</taxon>
        <taxon>Coleoptera</taxon>
        <taxon>Polyphaga</taxon>
        <taxon>Staphyliniformia</taxon>
        <taxon>Silphidae</taxon>
        <taxon>Nicrophorinae</taxon>
        <taxon>Nicrophorus</taxon>
    </lineage>
</organism>
<dbReference type="InterPro" id="IPR036058">
    <property type="entry name" value="Kazal_dom_sf"/>
</dbReference>
<dbReference type="SUPFAM" id="SSF100895">
    <property type="entry name" value="Kazal-type serine protease inhibitors"/>
    <property type="match status" value="3"/>
</dbReference>
<name>A0ABM1MUM7_NICVS</name>
<evidence type="ECO:0000256" key="1">
    <source>
        <dbReference type="ARBA" id="ARBA00004613"/>
    </source>
</evidence>
<dbReference type="InterPro" id="IPR039932">
    <property type="entry name" value="Spink4-like"/>
</dbReference>
<feature type="chain" id="PRO_5046568854" evidence="4">
    <location>
        <begin position="18"/>
        <end position="162"/>
    </location>
</feature>
<dbReference type="PROSITE" id="PS00282">
    <property type="entry name" value="KAZAL_1"/>
    <property type="match status" value="1"/>
</dbReference>
<dbReference type="Proteomes" id="UP000695000">
    <property type="component" value="Unplaced"/>
</dbReference>
<feature type="domain" description="Kazal-like" evidence="5">
    <location>
        <begin position="65"/>
        <end position="97"/>
    </location>
</feature>
<feature type="domain" description="Kazal-like" evidence="5">
    <location>
        <begin position="104"/>
        <end position="162"/>
    </location>
</feature>